<protein>
    <submittedName>
        <fullName evidence="3">NADP-dependent oxidoreductase</fullName>
    </submittedName>
</protein>
<evidence type="ECO:0000259" key="2">
    <source>
        <dbReference type="SMART" id="SM00829"/>
    </source>
</evidence>
<dbReference type="InterPro" id="IPR011032">
    <property type="entry name" value="GroES-like_sf"/>
</dbReference>
<dbReference type="InterPro" id="IPR020843">
    <property type="entry name" value="ER"/>
</dbReference>
<dbReference type="AlphaFoldDB" id="A0A4R4W652"/>
<dbReference type="Gene3D" id="3.90.180.10">
    <property type="entry name" value="Medium-chain alcohol dehydrogenases, catalytic domain"/>
    <property type="match status" value="1"/>
</dbReference>
<evidence type="ECO:0000313" key="4">
    <source>
        <dbReference type="Proteomes" id="UP000294543"/>
    </source>
</evidence>
<organism evidence="3 4">
    <name type="scientific">Nonomuraea diastatica</name>
    <dbReference type="NCBI Taxonomy" id="1848329"/>
    <lineage>
        <taxon>Bacteria</taxon>
        <taxon>Bacillati</taxon>
        <taxon>Actinomycetota</taxon>
        <taxon>Actinomycetes</taxon>
        <taxon>Streptosporangiales</taxon>
        <taxon>Streptosporangiaceae</taxon>
        <taxon>Nonomuraea</taxon>
    </lineage>
</organism>
<dbReference type="Proteomes" id="UP000294543">
    <property type="component" value="Unassembled WGS sequence"/>
</dbReference>
<dbReference type="SUPFAM" id="SSF50129">
    <property type="entry name" value="GroES-like"/>
    <property type="match status" value="1"/>
</dbReference>
<dbReference type="InterPro" id="IPR050700">
    <property type="entry name" value="YIM1/Zinc_Alcohol_DH_Fams"/>
</dbReference>
<reference evidence="3 4" key="1">
    <citation type="submission" date="2019-03" db="EMBL/GenBank/DDBJ databases">
        <title>Draft genome sequences of novel Actinobacteria.</title>
        <authorList>
            <person name="Sahin N."/>
            <person name="Ay H."/>
            <person name="Saygin H."/>
        </authorList>
    </citation>
    <scope>NUCLEOTIDE SEQUENCE [LARGE SCALE GENOMIC DNA]</scope>
    <source>
        <strain evidence="3 4">KC712</strain>
    </source>
</reference>
<dbReference type="PANTHER" id="PTHR11695">
    <property type="entry name" value="ALCOHOL DEHYDROGENASE RELATED"/>
    <property type="match status" value="1"/>
</dbReference>
<dbReference type="PROSITE" id="PS01162">
    <property type="entry name" value="QOR_ZETA_CRYSTAL"/>
    <property type="match status" value="1"/>
</dbReference>
<gene>
    <name evidence="3" type="ORF">E1294_40965</name>
</gene>
<dbReference type="OrthoDB" id="3727682at2"/>
<dbReference type="InterPro" id="IPR036291">
    <property type="entry name" value="NAD(P)-bd_dom_sf"/>
</dbReference>
<dbReference type="GO" id="GO:0016491">
    <property type="term" value="F:oxidoreductase activity"/>
    <property type="evidence" value="ECO:0007669"/>
    <property type="project" value="UniProtKB-KW"/>
</dbReference>
<dbReference type="RefSeq" id="WP_132516367.1">
    <property type="nucleotide sequence ID" value="NZ_SMKP01000175.1"/>
</dbReference>
<dbReference type="Gene3D" id="3.40.50.720">
    <property type="entry name" value="NAD(P)-binding Rossmann-like Domain"/>
    <property type="match status" value="1"/>
</dbReference>
<feature type="domain" description="Enoyl reductase (ER)" evidence="2">
    <location>
        <begin position="10"/>
        <end position="308"/>
    </location>
</feature>
<evidence type="ECO:0000256" key="1">
    <source>
        <dbReference type="ARBA" id="ARBA00023002"/>
    </source>
</evidence>
<keyword evidence="1" id="KW-0560">Oxidoreductase</keyword>
<dbReference type="InterPro" id="IPR013154">
    <property type="entry name" value="ADH-like_N"/>
</dbReference>
<dbReference type="Pfam" id="PF13602">
    <property type="entry name" value="ADH_zinc_N_2"/>
    <property type="match status" value="1"/>
</dbReference>
<proteinExistence type="predicted"/>
<sequence length="310" mass="32822">MHAIVHRSFGEPEVLELAQVPRPVPLRHEVLVRVRAAGVNPPDWKLRRSPYPPDYAELPLTPGWDVSGVVEETGEYVGRLKPGDEVFGMLNFPSYAGAYAEYVVARPRQFARKPAGIDHVQAAALPMAALTAWQAFEDIAEVSPGQRVLVHAAAGGVGHLAVQLAKLRGAYVIGTTRGAKHAFARGLGADELIDYTAVDFAEAVSDVDVVLDMVGGDYPARSLPVLRPGGAFIGGAGMTASDMEAYARAGLRFGTFSVEPDHAALGAIAALAADGRLAAHVDRVFPLADAAKAHALMESGDFTGKLVLEM</sequence>
<dbReference type="InterPro" id="IPR002364">
    <property type="entry name" value="Quin_OxRdtase/zeta-crystal_CS"/>
</dbReference>
<dbReference type="EMBL" id="SMKP01000175">
    <property type="protein sequence ID" value="TDD13431.1"/>
    <property type="molecule type" value="Genomic_DNA"/>
</dbReference>
<name>A0A4R4W652_9ACTN</name>
<evidence type="ECO:0000313" key="3">
    <source>
        <dbReference type="EMBL" id="TDD13431.1"/>
    </source>
</evidence>
<dbReference type="GO" id="GO:0008270">
    <property type="term" value="F:zinc ion binding"/>
    <property type="evidence" value="ECO:0007669"/>
    <property type="project" value="InterPro"/>
</dbReference>
<dbReference type="SUPFAM" id="SSF51735">
    <property type="entry name" value="NAD(P)-binding Rossmann-fold domains"/>
    <property type="match status" value="1"/>
</dbReference>
<keyword evidence="4" id="KW-1185">Reference proteome</keyword>
<accession>A0A4R4W652</accession>
<dbReference type="Pfam" id="PF08240">
    <property type="entry name" value="ADH_N"/>
    <property type="match status" value="1"/>
</dbReference>
<comment type="caution">
    <text evidence="3">The sequence shown here is derived from an EMBL/GenBank/DDBJ whole genome shotgun (WGS) entry which is preliminary data.</text>
</comment>
<dbReference type="CDD" id="cd05289">
    <property type="entry name" value="MDR_like_2"/>
    <property type="match status" value="1"/>
</dbReference>
<dbReference type="SMART" id="SM00829">
    <property type="entry name" value="PKS_ER"/>
    <property type="match status" value="1"/>
</dbReference>
<dbReference type="PANTHER" id="PTHR11695:SF294">
    <property type="entry name" value="RETICULON-4-INTERACTING PROTEIN 1, MITOCHONDRIAL"/>
    <property type="match status" value="1"/>
</dbReference>